<dbReference type="InterPro" id="IPR001448">
    <property type="entry name" value="SASP_alpha/beta-type"/>
</dbReference>
<dbReference type="Pfam" id="PF00269">
    <property type="entry name" value="SASP"/>
    <property type="match status" value="1"/>
</dbReference>
<gene>
    <name evidence="1" type="primary">267</name>
    <name evidence="1" type="ORF">G_267</name>
</gene>
<evidence type="ECO:0000313" key="1">
    <source>
        <dbReference type="EMBL" id="AEO93526.1"/>
    </source>
</evidence>
<accession>G3MA08</accession>
<dbReference type="EMBL" id="JN638751">
    <property type="protein sequence ID" value="AEO93526.1"/>
    <property type="molecule type" value="Genomic_DNA"/>
</dbReference>
<name>G3MA08_9CAUD</name>
<organism evidence="1 2">
    <name type="scientific">Bacillus phage G</name>
    <dbReference type="NCBI Taxonomy" id="2884420"/>
    <lineage>
        <taxon>Viruses</taxon>
        <taxon>Duplodnaviria</taxon>
        <taxon>Heunggongvirae</taxon>
        <taxon>Uroviricota</taxon>
        <taxon>Caudoviricetes</taxon>
        <taxon>Donellivirus</taxon>
        <taxon>Donellivirus gee</taxon>
    </lineage>
</organism>
<dbReference type="InterPro" id="IPR038300">
    <property type="entry name" value="SASP_sf_alpha/beta"/>
</dbReference>
<sequence>MSNNNRNTYAVQEGNLPTGNISQQMNSFKEAVAAEIGLKNYDSMDKRWMPAIQHGYVGGNMTKKMTAFAQSAMATQGAGVMDSVKSVVEVSPEVRRANELASTNFQQFTQALQTGNFTQDQLQ</sequence>
<dbReference type="Gene3D" id="6.10.10.80">
    <property type="entry name" value="Small, acid-soluble spore protein, alpha/beta type-like"/>
    <property type="match status" value="1"/>
</dbReference>
<dbReference type="GO" id="GO:0006265">
    <property type="term" value="P:DNA topological change"/>
    <property type="evidence" value="ECO:0007669"/>
    <property type="project" value="InterPro"/>
</dbReference>
<dbReference type="GeneID" id="18563482"/>
<evidence type="ECO:0000313" key="2">
    <source>
        <dbReference type="Proteomes" id="UP000009273"/>
    </source>
</evidence>
<dbReference type="RefSeq" id="YP_009015570.1">
    <property type="nucleotide sequence ID" value="NC_023719.1"/>
</dbReference>
<protein>
    <submittedName>
        <fullName evidence="1">Gp267</fullName>
    </submittedName>
</protein>
<reference evidence="1 2" key="1">
    <citation type="submission" date="2011-09" db="EMBL/GenBank/DDBJ databases">
        <authorList>
            <person name="Pope W.H."/>
            <person name="Pedulla M.L."/>
            <person name="Ford M.E."/>
            <person name="Peebles C.L."/>
            <person name="Hatfull G.H."/>
            <person name="Hendrix R.W."/>
        </authorList>
    </citation>
    <scope>NUCLEOTIDE SEQUENCE [LARGE SCALE GENOMIC DNA]</scope>
    <source>
        <strain evidence="1">G</strain>
    </source>
</reference>
<dbReference type="Proteomes" id="UP000009273">
    <property type="component" value="Segment"/>
</dbReference>
<dbReference type="KEGG" id="vg:18563482"/>
<keyword evidence="2" id="KW-1185">Reference proteome</keyword>
<proteinExistence type="predicted"/>
<dbReference type="GO" id="GO:0003690">
    <property type="term" value="F:double-stranded DNA binding"/>
    <property type="evidence" value="ECO:0007669"/>
    <property type="project" value="InterPro"/>
</dbReference>